<dbReference type="Proteomes" id="UP000323917">
    <property type="component" value="Chromosome"/>
</dbReference>
<dbReference type="KEGG" id="bgok:Pr1d_33050"/>
<proteinExistence type="predicted"/>
<accession>A0A5B9QGE3</accession>
<evidence type="ECO:0000313" key="1">
    <source>
        <dbReference type="EMBL" id="QEG35996.1"/>
    </source>
</evidence>
<sequence>MVWPLADHSQVVRRLRDQLHVSQPLQKQLWSQLVVAQVNAQASTLAADSSPDKKLLAHAKEIRSGDPTNIEARAPQIS</sequence>
<name>A0A5B9QGE3_9BACT</name>
<gene>
    <name evidence="1" type="ORF">Pr1d_33050</name>
</gene>
<evidence type="ECO:0000313" key="2">
    <source>
        <dbReference type="Proteomes" id="UP000323917"/>
    </source>
</evidence>
<keyword evidence="2" id="KW-1185">Reference proteome</keyword>
<protein>
    <submittedName>
        <fullName evidence="1">Uncharacterized protein</fullName>
    </submittedName>
</protein>
<dbReference type="AlphaFoldDB" id="A0A5B9QGE3"/>
<organism evidence="1 2">
    <name type="scientific">Bythopirellula goksoeyrii</name>
    <dbReference type="NCBI Taxonomy" id="1400387"/>
    <lineage>
        <taxon>Bacteria</taxon>
        <taxon>Pseudomonadati</taxon>
        <taxon>Planctomycetota</taxon>
        <taxon>Planctomycetia</taxon>
        <taxon>Pirellulales</taxon>
        <taxon>Lacipirellulaceae</taxon>
        <taxon>Bythopirellula</taxon>
    </lineage>
</organism>
<reference evidence="1 2" key="1">
    <citation type="submission" date="2019-08" db="EMBL/GenBank/DDBJ databases">
        <title>Deep-cultivation of Planctomycetes and their phenomic and genomic characterization uncovers novel biology.</title>
        <authorList>
            <person name="Wiegand S."/>
            <person name="Jogler M."/>
            <person name="Boedeker C."/>
            <person name="Pinto D."/>
            <person name="Vollmers J."/>
            <person name="Rivas-Marin E."/>
            <person name="Kohn T."/>
            <person name="Peeters S.H."/>
            <person name="Heuer A."/>
            <person name="Rast P."/>
            <person name="Oberbeckmann S."/>
            <person name="Bunk B."/>
            <person name="Jeske O."/>
            <person name="Meyerdierks A."/>
            <person name="Storesund J.E."/>
            <person name="Kallscheuer N."/>
            <person name="Luecker S."/>
            <person name="Lage O.M."/>
            <person name="Pohl T."/>
            <person name="Merkel B.J."/>
            <person name="Hornburger P."/>
            <person name="Mueller R.-W."/>
            <person name="Bruemmer F."/>
            <person name="Labrenz M."/>
            <person name="Spormann A.M."/>
            <person name="Op den Camp H."/>
            <person name="Overmann J."/>
            <person name="Amann R."/>
            <person name="Jetten M.S.M."/>
            <person name="Mascher T."/>
            <person name="Medema M.H."/>
            <person name="Devos D.P."/>
            <person name="Kaster A.-K."/>
            <person name="Ovreas L."/>
            <person name="Rohde M."/>
            <person name="Galperin M.Y."/>
            <person name="Jogler C."/>
        </authorList>
    </citation>
    <scope>NUCLEOTIDE SEQUENCE [LARGE SCALE GENOMIC DNA]</scope>
    <source>
        <strain evidence="1 2">Pr1d</strain>
    </source>
</reference>
<dbReference type="EMBL" id="CP042913">
    <property type="protein sequence ID" value="QEG35996.1"/>
    <property type="molecule type" value="Genomic_DNA"/>
</dbReference>